<feature type="domain" description="Ketoreductase" evidence="5">
    <location>
        <begin position="10"/>
        <end position="197"/>
    </location>
</feature>
<dbReference type="InterPro" id="IPR036291">
    <property type="entry name" value="NAD(P)-bd_dom_sf"/>
</dbReference>
<evidence type="ECO:0000256" key="3">
    <source>
        <dbReference type="RuleBase" id="RU000363"/>
    </source>
</evidence>
<evidence type="ECO:0000313" key="6">
    <source>
        <dbReference type="EMBL" id="MDP9889134.1"/>
    </source>
</evidence>
<evidence type="ECO:0000256" key="2">
    <source>
        <dbReference type="ARBA" id="ARBA00023002"/>
    </source>
</evidence>
<dbReference type="InterPro" id="IPR020904">
    <property type="entry name" value="Sc_DH/Rdtase_CS"/>
</dbReference>
<evidence type="ECO:0000313" key="7">
    <source>
        <dbReference type="Proteomes" id="UP001226577"/>
    </source>
</evidence>
<gene>
    <name evidence="6" type="ORF">J2X98_002732</name>
</gene>
<dbReference type="Proteomes" id="UP001226577">
    <property type="component" value="Unassembled WGS sequence"/>
</dbReference>
<feature type="region of interest" description="Disordered" evidence="4">
    <location>
        <begin position="262"/>
        <end position="284"/>
    </location>
</feature>
<protein>
    <submittedName>
        <fullName evidence="6">All-trans-retinol dehydrogenase (NAD+)</fullName>
        <ecNumber evidence="6">1.1.1.105</ecNumber>
    </submittedName>
</protein>
<reference evidence="6 7" key="1">
    <citation type="submission" date="2023-07" db="EMBL/GenBank/DDBJ databases">
        <title>Sorghum-associated microbial communities from plants grown in Nebraska, USA.</title>
        <authorList>
            <person name="Schachtman D."/>
        </authorList>
    </citation>
    <scope>NUCLEOTIDE SEQUENCE [LARGE SCALE GENOMIC DNA]</scope>
    <source>
        <strain evidence="6 7">CC222</strain>
    </source>
</reference>
<evidence type="ECO:0000256" key="1">
    <source>
        <dbReference type="ARBA" id="ARBA00006484"/>
    </source>
</evidence>
<dbReference type="RefSeq" id="WP_307309000.1">
    <property type="nucleotide sequence ID" value="NZ_JAUSRE010000013.1"/>
</dbReference>
<evidence type="ECO:0000256" key="4">
    <source>
        <dbReference type="SAM" id="MobiDB-lite"/>
    </source>
</evidence>
<dbReference type="Pfam" id="PF00106">
    <property type="entry name" value="adh_short"/>
    <property type="match status" value="1"/>
</dbReference>
<proteinExistence type="inferred from homology"/>
<dbReference type="SUPFAM" id="SSF51735">
    <property type="entry name" value="NAD(P)-binding Rossmann-fold domains"/>
    <property type="match status" value="1"/>
</dbReference>
<accession>A0ABT9RY70</accession>
<dbReference type="CDD" id="cd05339">
    <property type="entry name" value="17beta-HSDXI-like_SDR_c"/>
    <property type="match status" value="1"/>
</dbReference>
<dbReference type="InterPro" id="IPR002347">
    <property type="entry name" value="SDR_fam"/>
</dbReference>
<dbReference type="PRINTS" id="PR00081">
    <property type="entry name" value="GDHRDH"/>
</dbReference>
<evidence type="ECO:0000259" key="5">
    <source>
        <dbReference type="SMART" id="SM00822"/>
    </source>
</evidence>
<name>A0ABT9RY70_9MICC</name>
<comment type="similarity">
    <text evidence="1 3">Belongs to the short-chain dehydrogenases/reductases (SDR) family.</text>
</comment>
<keyword evidence="7" id="KW-1185">Reference proteome</keyword>
<dbReference type="PANTHER" id="PTHR24322">
    <property type="entry name" value="PKSB"/>
    <property type="match status" value="1"/>
</dbReference>
<dbReference type="SMART" id="SM00822">
    <property type="entry name" value="PKS_KR"/>
    <property type="match status" value="1"/>
</dbReference>
<dbReference type="EC" id="1.1.1.105" evidence="6"/>
<dbReference type="PROSITE" id="PS00061">
    <property type="entry name" value="ADH_SHORT"/>
    <property type="match status" value="1"/>
</dbReference>
<sequence length="284" mass="29675">MARGTRLSGATLLVTGGGSGLGRRMALGAARRGSRVVIWDVNAEAGAAVCGEIRAAGGSAEAHAVDVTDREAVAAAAAAAGPVDVLINNAGVVSGQPLLDATEEAIERTMKVNVMALSWVTRAFLAGMASRRHGTVVTVASAAALVGVARQTDYSASKFAAFGFNESLRAEVRAAKLGVNTLVVCPYYIDTGMFDGVQTRWPMLLPILQEEDVATKVLDAIEAGRRKLVLPPLVNVLPVLRILPVNAFDRLMDVLGVNRTMDNFTGRPNSREKSANGGGLPGRQ</sequence>
<dbReference type="EMBL" id="JAUSRE010000013">
    <property type="protein sequence ID" value="MDP9889134.1"/>
    <property type="molecule type" value="Genomic_DNA"/>
</dbReference>
<keyword evidence="2 6" id="KW-0560">Oxidoreductase</keyword>
<dbReference type="GO" id="GO:0004745">
    <property type="term" value="F:all-trans-retinol dehydrogenase (NAD+) activity"/>
    <property type="evidence" value="ECO:0007669"/>
    <property type="project" value="UniProtKB-EC"/>
</dbReference>
<dbReference type="InterPro" id="IPR057326">
    <property type="entry name" value="KR_dom"/>
</dbReference>
<dbReference type="Gene3D" id="3.40.50.720">
    <property type="entry name" value="NAD(P)-binding Rossmann-like Domain"/>
    <property type="match status" value="1"/>
</dbReference>
<dbReference type="PANTHER" id="PTHR24322:SF736">
    <property type="entry name" value="RETINOL DEHYDROGENASE 10"/>
    <property type="match status" value="1"/>
</dbReference>
<comment type="caution">
    <text evidence="6">The sequence shown here is derived from an EMBL/GenBank/DDBJ whole genome shotgun (WGS) entry which is preliminary data.</text>
</comment>
<organism evidence="6 7">
    <name type="scientific">Pseudarthrobacter enclensis</name>
    <dbReference type="NCBI Taxonomy" id="993070"/>
    <lineage>
        <taxon>Bacteria</taxon>
        <taxon>Bacillati</taxon>
        <taxon>Actinomycetota</taxon>
        <taxon>Actinomycetes</taxon>
        <taxon>Micrococcales</taxon>
        <taxon>Micrococcaceae</taxon>
        <taxon>Pseudarthrobacter</taxon>
    </lineage>
</organism>
<dbReference type="PRINTS" id="PR00080">
    <property type="entry name" value="SDRFAMILY"/>
</dbReference>